<dbReference type="AlphaFoldDB" id="A0A3D8H372"/>
<protein>
    <submittedName>
        <fullName evidence="2">Uncharacterized protein</fullName>
    </submittedName>
</protein>
<evidence type="ECO:0000313" key="3">
    <source>
        <dbReference type="Proteomes" id="UP000256431"/>
    </source>
</evidence>
<keyword evidence="3" id="KW-1185">Reference proteome</keyword>
<sequence length="76" mass="8393">MLGDRVWAAVGFPFSKVLRAKDGPKQAHMDVLVASFEKGNPTAACNQAKRKKKPANPEERRVFIKPENDQAEKSVG</sequence>
<evidence type="ECO:0000313" key="2">
    <source>
        <dbReference type="EMBL" id="RDU41122.1"/>
    </source>
</evidence>
<reference evidence="2 3" key="1">
    <citation type="submission" date="2018-08" db="EMBL/GenBank/DDBJ databases">
        <title>Genome sequence of Marinobacter flavimaris KCTC 12185.</title>
        <authorList>
            <person name="Chun J."/>
            <person name="Kim B.-Y."/>
            <person name="Choi S.-B."/>
            <person name="Kwak M.-J."/>
        </authorList>
    </citation>
    <scope>NUCLEOTIDE SEQUENCE [LARGE SCALE GENOMIC DNA]</scope>
    <source>
        <strain evidence="2 3">KCTC 12185</strain>
    </source>
</reference>
<gene>
    <name evidence="2" type="ORF">DXI23_11390</name>
</gene>
<evidence type="ECO:0000256" key="1">
    <source>
        <dbReference type="SAM" id="MobiDB-lite"/>
    </source>
</evidence>
<proteinExistence type="predicted"/>
<feature type="region of interest" description="Disordered" evidence="1">
    <location>
        <begin position="43"/>
        <end position="76"/>
    </location>
</feature>
<comment type="caution">
    <text evidence="2">The sequence shown here is derived from an EMBL/GenBank/DDBJ whole genome shotgun (WGS) entry which is preliminary data.</text>
</comment>
<organism evidence="2 3">
    <name type="scientific">Marinobacter flavimaris</name>
    <dbReference type="NCBI Taxonomy" id="262076"/>
    <lineage>
        <taxon>Bacteria</taxon>
        <taxon>Pseudomonadati</taxon>
        <taxon>Pseudomonadota</taxon>
        <taxon>Gammaproteobacteria</taxon>
        <taxon>Pseudomonadales</taxon>
        <taxon>Marinobacteraceae</taxon>
        <taxon>Marinobacter</taxon>
    </lineage>
</organism>
<name>A0A3D8H372_9GAMM</name>
<accession>A0A3D8H372</accession>
<feature type="compositionally biased region" description="Basic and acidic residues" evidence="1">
    <location>
        <begin position="55"/>
        <end position="76"/>
    </location>
</feature>
<dbReference type="EMBL" id="QRDH01000004">
    <property type="protein sequence ID" value="RDU41122.1"/>
    <property type="molecule type" value="Genomic_DNA"/>
</dbReference>
<dbReference type="RefSeq" id="WP_008171543.1">
    <property type="nucleotide sequence ID" value="NZ_CP171359.1"/>
</dbReference>
<dbReference type="Proteomes" id="UP000256431">
    <property type="component" value="Unassembled WGS sequence"/>
</dbReference>